<evidence type="ECO:0000313" key="3">
    <source>
        <dbReference type="Proteomes" id="UP001175227"/>
    </source>
</evidence>
<feature type="region of interest" description="Disordered" evidence="1">
    <location>
        <begin position="344"/>
        <end position="376"/>
    </location>
</feature>
<reference evidence="2" key="1">
    <citation type="submission" date="2023-06" db="EMBL/GenBank/DDBJ databases">
        <authorList>
            <consortium name="Lawrence Berkeley National Laboratory"/>
            <person name="Ahrendt S."/>
            <person name="Sahu N."/>
            <person name="Indic B."/>
            <person name="Wong-Bajracharya J."/>
            <person name="Merenyi Z."/>
            <person name="Ke H.-M."/>
            <person name="Monk M."/>
            <person name="Kocsube S."/>
            <person name="Drula E."/>
            <person name="Lipzen A."/>
            <person name="Balint B."/>
            <person name="Henrissat B."/>
            <person name="Andreopoulos B."/>
            <person name="Martin F.M."/>
            <person name="Harder C.B."/>
            <person name="Rigling D."/>
            <person name="Ford K.L."/>
            <person name="Foster G.D."/>
            <person name="Pangilinan J."/>
            <person name="Papanicolaou A."/>
            <person name="Barry K."/>
            <person name="LaButti K."/>
            <person name="Viragh M."/>
            <person name="Koriabine M."/>
            <person name="Yan M."/>
            <person name="Riley R."/>
            <person name="Champramary S."/>
            <person name="Plett K.L."/>
            <person name="Tsai I.J."/>
            <person name="Slot J."/>
            <person name="Sipos G."/>
            <person name="Plett J."/>
            <person name="Nagy L.G."/>
            <person name="Grigoriev I.V."/>
        </authorList>
    </citation>
    <scope>NUCLEOTIDE SEQUENCE</scope>
    <source>
        <strain evidence="2">ICMP 16352</strain>
    </source>
</reference>
<name>A0AA39NHM3_9AGAR</name>
<evidence type="ECO:0000256" key="1">
    <source>
        <dbReference type="SAM" id="MobiDB-lite"/>
    </source>
</evidence>
<feature type="compositionally biased region" description="Basic and acidic residues" evidence="1">
    <location>
        <begin position="350"/>
        <end position="376"/>
    </location>
</feature>
<evidence type="ECO:0000313" key="2">
    <source>
        <dbReference type="EMBL" id="KAK0465802.1"/>
    </source>
</evidence>
<proteinExistence type="predicted"/>
<accession>A0AA39NHM3</accession>
<protein>
    <submittedName>
        <fullName evidence="2">Uncharacterized protein</fullName>
    </submittedName>
</protein>
<keyword evidence="3" id="KW-1185">Reference proteome</keyword>
<sequence length="530" mass="61577">MHCREQYPDAYKEWMETDRHMTYTVGKKKEVQSPYRFRKYQFPSLKSVVTKMAQRSVEAMPKETAILALSKKANPPMQSSTPSNNEHLEGVLMPEMLESRSRRIAWIYEGILLKNDQRKLTHRIHQEKKQPSKAEKEAIVTECEKLGQNISKWYKEATIGTIAEVFNQIYADTEPLPEKCRLLLPSALPAPIRSKLGIENLIRVEYDLREGAAYDAIAEIRCWSSMVAFMDEMRQRNDKGVQRLMRSLCELEDARATLELCIQHYNTHRQALLGLHGPDQLLFPYPDMTLSDTYQKRRTLKCALGDSRHLDGAIFGNMKKGQTLAQPEPSAVRAPIRVEFPGMQITHKKASQDARGSRDTKKTKTDAVEDESSKTKNELQPGWVWNALRRPGMTDEEVEAFEIEGERVGFFRAEAERDRWLEQWEIKIAEFLRCIMSFDKYAETWAQLATKPKNRDRPGYEAYAREKVHMYSSFAKRARLEFINLGYEKALDRKEGERVQDFLMAQRALYEEEKKHHSDQGADRLTNLEE</sequence>
<gene>
    <name evidence="2" type="ORF">IW261DRAFT_1574703</name>
</gene>
<dbReference type="Proteomes" id="UP001175227">
    <property type="component" value="Unassembled WGS sequence"/>
</dbReference>
<dbReference type="AlphaFoldDB" id="A0AA39NHM3"/>
<organism evidence="2 3">
    <name type="scientific">Armillaria novae-zelandiae</name>
    <dbReference type="NCBI Taxonomy" id="153914"/>
    <lineage>
        <taxon>Eukaryota</taxon>
        <taxon>Fungi</taxon>
        <taxon>Dikarya</taxon>
        <taxon>Basidiomycota</taxon>
        <taxon>Agaricomycotina</taxon>
        <taxon>Agaricomycetes</taxon>
        <taxon>Agaricomycetidae</taxon>
        <taxon>Agaricales</taxon>
        <taxon>Marasmiineae</taxon>
        <taxon>Physalacriaceae</taxon>
        <taxon>Armillaria</taxon>
    </lineage>
</organism>
<comment type="caution">
    <text evidence="2">The sequence shown here is derived from an EMBL/GenBank/DDBJ whole genome shotgun (WGS) entry which is preliminary data.</text>
</comment>
<dbReference type="EMBL" id="JAUEPR010000088">
    <property type="protein sequence ID" value="KAK0465802.1"/>
    <property type="molecule type" value="Genomic_DNA"/>
</dbReference>